<dbReference type="Pfam" id="PF04879">
    <property type="entry name" value="Molybdop_Fe4S4"/>
    <property type="match status" value="1"/>
</dbReference>
<dbReference type="Gene3D" id="3.40.228.10">
    <property type="entry name" value="Dimethylsulfoxide Reductase, domain 2"/>
    <property type="match status" value="1"/>
</dbReference>
<dbReference type="Proteomes" id="UP000464378">
    <property type="component" value="Chromosome"/>
</dbReference>
<dbReference type="Gene3D" id="3.40.50.740">
    <property type="match status" value="1"/>
</dbReference>
<dbReference type="InterPro" id="IPR009010">
    <property type="entry name" value="Asp_de-COase-like_dom_sf"/>
</dbReference>
<dbReference type="KEGG" id="tim:GMBLW1_24430"/>
<evidence type="ECO:0000256" key="3">
    <source>
        <dbReference type="ARBA" id="ARBA00023004"/>
    </source>
</evidence>
<dbReference type="PANTHER" id="PTHR43742">
    <property type="entry name" value="TRIMETHYLAMINE-N-OXIDE REDUCTASE"/>
    <property type="match status" value="1"/>
</dbReference>
<evidence type="ECO:0000313" key="7">
    <source>
        <dbReference type="Proteomes" id="UP000464378"/>
    </source>
</evidence>
<protein>
    <recommendedName>
        <fullName evidence="5">4Fe-4S Mo/W bis-MGD-type domain-containing protein</fullName>
    </recommendedName>
</protein>
<evidence type="ECO:0000256" key="2">
    <source>
        <dbReference type="ARBA" id="ARBA00022723"/>
    </source>
</evidence>
<dbReference type="GO" id="GO:0046872">
    <property type="term" value="F:metal ion binding"/>
    <property type="evidence" value="ECO:0007669"/>
    <property type="project" value="UniProtKB-KW"/>
</dbReference>
<dbReference type="PROSITE" id="PS51669">
    <property type="entry name" value="4FE4S_MOW_BIS_MGD"/>
    <property type="match status" value="1"/>
</dbReference>
<dbReference type="CDD" id="cd02766">
    <property type="entry name" value="MopB_3"/>
    <property type="match status" value="1"/>
</dbReference>
<dbReference type="Gene3D" id="3.30.2070.10">
    <property type="entry name" value="Formate dehydrogenase/DMSO reductase"/>
    <property type="match status" value="1"/>
</dbReference>
<reference evidence="6" key="1">
    <citation type="submission" date="2019-04" db="EMBL/GenBank/DDBJ databases">
        <authorList>
            <consortium name="Science for Life Laboratories"/>
        </authorList>
    </citation>
    <scope>NUCLEOTIDE SEQUENCE</scope>
    <source>
        <strain evidence="6">MBLW1</strain>
    </source>
</reference>
<dbReference type="EMBL" id="LR586016">
    <property type="protein sequence ID" value="VIP01517.1"/>
    <property type="molecule type" value="Genomic_DNA"/>
</dbReference>
<dbReference type="GO" id="GO:0043546">
    <property type="term" value="F:molybdopterin cofactor binding"/>
    <property type="evidence" value="ECO:0007669"/>
    <property type="project" value="InterPro"/>
</dbReference>
<keyword evidence="3" id="KW-0408">Iron</keyword>
<dbReference type="Gene3D" id="2.40.40.20">
    <property type="match status" value="1"/>
</dbReference>
<dbReference type="InterPro" id="IPR037920">
    <property type="entry name" value="YoaE_C"/>
</dbReference>
<dbReference type="InterPro" id="IPR006656">
    <property type="entry name" value="Mopterin_OxRdtase"/>
</dbReference>
<dbReference type="GO" id="GO:0016491">
    <property type="term" value="F:oxidoreductase activity"/>
    <property type="evidence" value="ECO:0007669"/>
    <property type="project" value="InterPro"/>
</dbReference>
<evidence type="ECO:0000259" key="5">
    <source>
        <dbReference type="PROSITE" id="PS51669"/>
    </source>
</evidence>
<name>A0A6C2YJG9_9BACT</name>
<dbReference type="PANTHER" id="PTHR43742:SF6">
    <property type="entry name" value="OXIDOREDUCTASE YYAE-RELATED"/>
    <property type="match status" value="1"/>
</dbReference>
<dbReference type="EMBL" id="LR593887">
    <property type="protein sequence ID" value="VTR98643.1"/>
    <property type="molecule type" value="Genomic_DNA"/>
</dbReference>
<sequence>MQRQALTTVRAACPHDCPDTCAMLVSVNDDGQAVQLRGDPEHPYTRGFLCLKVANYLERTYHPERLPFPLRRVGPKGRGNFERISWEDAIAIIAEKLTAIAQSPDGPQAILPYSYAGTMGKLQECGLDRRFFHRLGASKLDRTICATAGAVGSQLTLGARPVIDPLQIRNSRYIINWGSNTSVTNSHLWALMHQARKAGAVIVTIDPYCSPTAQKSDWWIPIRPGTDAALALGIMHILFRDSLEDCEYLNDYCLGVPELRQRAMEYPPSRVSEITGIPVEDIERLANEYGTSQRERGGPALIRLNYGLQRHGGGGMAVRTICCLPAITGDWRHPGGGAMLSTSRLFPFNQAALERPELSPPGTRTINMVQLAEALHGELPGPPVKALVVYNCNPAAVAPDQSRVLAGLRRDDLFTVVLEQFPTDTVQYADIVLPATTQLEHLDLHGSYGHLYVLLNQPAIAPLAEAKPNTEIFRRLAKAMGFEPELFDVSDEQLVELALSGGAPEFAGITLERLRRDGLARLNLPETFLPFAEGKGFGTPSGKCEFFSETLAKQGFDPLPTYIPPHEDPQTRPELAARYPLQMICPPAPAFLNSTFVNVDSLRRHAGEPFVEIHPEDAEARGIQEGMMVRIFNDRGRFQAKAQIGDRVKRGVVVAFGIWWNRFTADGANCNTVTSTAITDLGGGATFFDNLVEIAPV</sequence>
<proteinExistence type="inferred from homology"/>
<keyword evidence="4" id="KW-0411">Iron-sulfur</keyword>
<dbReference type="SMART" id="SM00926">
    <property type="entry name" value="Molybdop_Fe4S4"/>
    <property type="match status" value="1"/>
</dbReference>
<dbReference type="CDD" id="cd02786">
    <property type="entry name" value="MopB_CT_3"/>
    <property type="match status" value="1"/>
</dbReference>
<comment type="similarity">
    <text evidence="1">Belongs to the prokaryotic molybdopterin-containing oxidoreductase family.</text>
</comment>
<keyword evidence="7" id="KW-1185">Reference proteome</keyword>
<gene>
    <name evidence="6" type="ORF">GMBLW1_24430</name>
</gene>
<evidence type="ECO:0000256" key="1">
    <source>
        <dbReference type="ARBA" id="ARBA00010312"/>
    </source>
</evidence>
<dbReference type="FunCoup" id="A0A6C2YJG9">
    <property type="interactions" value="71"/>
</dbReference>
<evidence type="ECO:0000256" key="4">
    <source>
        <dbReference type="ARBA" id="ARBA00023014"/>
    </source>
</evidence>
<dbReference type="Pfam" id="PF00384">
    <property type="entry name" value="Molybdopterin"/>
    <property type="match status" value="1"/>
</dbReference>
<dbReference type="SUPFAM" id="SSF50692">
    <property type="entry name" value="ADC-like"/>
    <property type="match status" value="1"/>
</dbReference>
<dbReference type="AlphaFoldDB" id="A0A6C2YJG9"/>
<dbReference type="Gene3D" id="2.20.25.90">
    <property type="entry name" value="ADC-like domains"/>
    <property type="match status" value="1"/>
</dbReference>
<organism evidence="6">
    <name type="scientific">Tuwongella immobilis</name>
    <dbReference type="NCBI Taxonomy" id="692036"/>
    <lineage>
        <taxon>Bacteria</taxon>
        <taxon>Pseudomonadati</taxon>
        <taxon>Planctomycetota</taxon>
        <taxon>Planctomycetia</taxon>
        <taxon>Gemmatales</taxon>
        <taxon>Gemmataceae</taxon>
        <taxon>Tuwongella</taxon>
    </lineage>
</organism>
<dbReference type="RefSeq" id="WP_162656713.1">
    <property type="nucleotide sequence ID" value="NZ_LR593887.1"/>
</dbReference>
<feature type="domain" description="4Fe-4S Mo/W bis-MGD-type" evidence="5">
    <location>
        <begin position="6"/>
        <end position="64"/>
    </location>
</feature>
<dbReference type="InterPro" id="IPR006657">
    <property type="entry name" value="MoPterin_dinucl-bd_dom"/>
</dbReference>
<accession>A0A6C2YJG9</accession>
<dbReference type="SUPFAM" id="SSF53706">
    <property type="entry name" value="Formate dehydrogenase/DMSO reductase, domains 1-3"/>
    <property type="match status" value="1"/>
</dbReference>
<dbReference type="InterPro" id="IPR050612">
    <property type="entry name" value="Prok_Mopterin_Oxidored"/>
</dbReference>
<keyword evidence="2" id="KW-0479">Metal-binding</keyword>
<evidence type="ECO:0000313" key="6">
    <source>
        <dbReference type="EMBL" id="VIP01517.1"/>
    </source>
</evidence>
<dbReference type="Pfam" id="PF01568">
    <property type="entry name" value="Molydop_binding"/>
    <property type="match status" value="1"/>
</dbReference>
<dbReference type="InterPro" id="IPR006963">
    <property type="entry name" value="Mopterin_OxRdtase_4Fe-4S_dom"/>
</dbReference>
<dbReference type="InParanoid" id="A0A6C2YJG9"/>
<dbReference type="GO" id="GO:0051536">
    <property type="term" value="F:iron-sulfur cluster binding"/>
    <property type="evidence" value="ECO:0007669"/>
    <property type="project" value="UniProtKB-KW"/>
</dbReference>